<proteinExistence type="predicted"/>
<keyword evidence="2" id="KW-1185">Reference proteome</keyword>
<organism evidence="1 2">
    <name type="scientific">Gossypium arboreum</name>
    <name type="common">Tree cotton</name>
    <name type="synonym">Gossypium nanking</name>
    <dbReference type="NCBI Taxonomy" id="29729"/>
    <lineage>
        <taxon>Eukaryota</taxon>
        <taxon>Viridiplantae</taxon>
        <taxon>Streptophyta</taxon>
        <taxon>Embryophyta</taxon>
        <taxon>Tracheophyta</taxon>
        <taxon>Spermatophyta</taxon>
        <taxon>Magnoliopsida</taxon>
        <taxon>eudicotyledons</taxon>
        <taxon>Gunneridae</taxon>
        <taxon>Pentapetalae</taxon>
        <taxon>rosids</taxon>
        <taxon>malvids</taxon>
        <taxon>Malvales</taxon>
        <taxon>Malvaceae</taxon>
        <taxon>Malvoideae</taxon>
        <taxon>Gossypium</taxon>
    </lineage>
</organism>
<name>A0ABR0QQ64_GOSAR</name>
<evidence type="ECO:0000313" key="2">
    <source>
        <dbReference type="Proteomes" id="UP001358586"/>
    </source>
</evidence>
<evidence type="ECO:0000313" key="1">
    <source>
        <dbReference type="EMBL" id="KAK5841113.1"/>
    </source>
</evidence>
<reference evidence="1 2" key="1">
    <citation type="submission" date="2023-03" db="EMBL/GenBank/DDBJ databases">
        <title>WGS of Gossypium arboreum.</title>
        <authorList>
            <person name="Yu D."/>
        </authorList>
    </citation>
    <scope>NUCLEOTIDE SEQUENCE [LARGE SCALE GENOMIC DNA]</scope>
    <source>
        <tissue evidence="1">Leaf</tissue>
    </source>
</reference>
<comment type="caution">
    <text evidence="1">The sequence shown here is derived from an EMBL/GenBank/DDBJ whole genome shotgun (WGS) entry which is preliminary data.</text>
</comment>
<accession>A0ABR0QQ64</accession>
<dbReference type="EMBL" id="JARKNE010000003">
    <property type="protein sequence ID" value="KAK5841113.1"/>
    <property type="molecule type" value="Genomic_DNA"/>
</dbReference>
<dbReference type="Proteomes" id="UP001358586">
    <property type="component" value="Chromosome 3"/>
</dbReference>
<sequence length="116" mass="13425">MILVVFTDGYLKIPNTSYAIVLKCGIIGHLEWSVDCTGQRIRQAVQALQSKPTQYSSLALVRRIHLLLTKMVHWSIHHVSRELKKDVVWLAKMTIGYNDGLQFFETPPWRLEFLCI</sequence>
<gene>
    <name evidence="1" type="ORF">PVK06_010021</name>
</gene>
<protein>
    <submittedName>
        <fullName evidence="1">Uncharacterized protein</fullName>
    </submittedName>
</protein>